<dbReference type="Pfam" id="PF22564">
    <property type="entry name" value="HAAS"/>
    <property type="match status" value="1"/>
</dbReference>
<name>A0A1K2A4P6_STRAR</name>
<feature type="transmembrane region" description="Helical" evidence="1">
    <location>
        <begin position="288"/>
        <end position="309"/>
    </location>
</feature>
<feature type="transmembrane region" description="Helical" evidence="1">
    <location>
        <begin position="123"/>
        <end position="148"/>
    </location>
</feature>
<feature type="transmembrane region" description="Helical" evidence="1">
    <location>
        <begin position="89"/>
        <end position="111"/>
    </location>
</feature>
<reference evidence="2 3" key="1">
    <citation type="submission" date="2016-11" db="EMBL/GenBank/DDBJ databases">
        <authorList>
            <person name="Jaros S."/>
            <person name="Januszkiewicz K."/>
            <person name="Wedrychowicz H."/>
        </authorList>
    </citation>
    <scope>NUCLEOTIDE SEQUENCE [LARGE SCALE GENOMIC DNA]</scope>
    <source>
        <strain evidence="2 3">OK807</strain>
    </source>
</reference>
<dbReference type="STRING" id="1893.SAMN02787144_1006274"/>
<sequence>MSKLHASGTGTLTDRYVVEVVRRIPADQRGDVADELRATIADTVEARGPAAPETTEREVLTEMGDPIRLAARYADRPLALIGPGLYPTYVRLLTVLLSTVLPVVTALSAALDILDGQGADEVIGGAVGAVLTVGAQMIAWLTVVFALIERSGKRPGAADRTWTPDDLPDRGVPKERSAAVYVRMAWHALLIALIVWQHTAQPYRTDGGTRLDVLDPGLWSGWIWPVLAGLAGLVTLDAIRAVRVWTFTLAAWSIAAEAAFALPLAWILHRQELFNPAFLSDANGGWQAPQSLYTVAAVGVLAVSAGEVVKRFREAQN</sequence>
<feature type="transmembrane region" description="Helical" evidence="1">
    <location>
        <begin position="219"/>
        <end position="239"/>
    </location>
</feature>
<dbReference type="AlphaFoldDB" id="A0A1K2A4P6"/>
<accession>A0A1K2A4P6</accession>
<keyword evidence="1" id="KW-0812">Transmembrane</keyword>
<dbReference type="RefSeq" id="WP_256259762.1">
    <property type="nucleotide sequence ID" value="NZ_CP108277.1"/>
</dbReference>
<evidence type="ECO:0000256" key="1">
    <source>
        <dbReference type="SAM" id="Phobius"/>
    </source>
</evidence>
<keyword evidence="1" id="KW-0472">Membrane</keyword>
<evidence type="ECO:0000313" key="3">
    <source>
        <dbReference type="Proteomes" id="UP000181909"/>
    </source>
</evidence>
<dbReference type="EMBL" id="FPJO01000006">
    <property type="protein sequence ID" value="SFX81375.1"/>
    <property type="molecule type" value="Genomic_DNA"/>
</dbReference>
<evidence type="ECO:0000313" key="2">
    <source>
        <dbReference type="EMBL" id="SFX81375.1"/>
    </source>
</evidence>
<feature type="transmembrane region" description="Helical" evidence="1">
    <location>
        <begin position="180"/>
        <end position="199"/>
    </location>
</feature>
<protein>
    <submittedName>
        <fullName evidence="2">Uncharacterized protein</fullName>
    </submittedName>
</protein>
<keyword evidence="1" id="KW-1133">Transmembrane helix</keyword>
<dbReference type="Proteomes" id="UP000181909">
    <property type="component" value="Unassembled WGS sequence"/>
</dbReference>
<proteinExistence type="predicted"/>
<organism evidence="2 3">
    <name type="scientific">Streptomyces atratus</name>
    <dbReference type="NCBI Taxonomy" id="1893"/>
    <lineage>
        <taxon>Bacteria</taxon>
        <taxon>Bacillati</taxon>
        <taxon>Actinomycetota</taxon>
        <taxon>Actinomycetes</taxon>
        <taxon>Kitasatosporales</taxon>
        <taxon>Streptomycetaceae</taxon>
        <taxon>Streptomyces</taxon>
    </lineage>
</organism>
<gene>
    <name evidence="2" type="ORF">SAMN02787144_1006274</name>
</gene>
<feature type="transmembrane region" description="Helical" evidence="1">
    <location>
        <begin position="246"/>
        <end position="268"/>
    </location>
</feature>